<keyword evidence="1 3" id="KW-0129">CBS domain</keyword>
<evidence type="ECO:0000313" key="5">
    <source>
        <dbReference type="EMBL" id="ACL15806.1"/>
    </source>
</evidence>
<accession>B8GKC3</accession>
<dbReference type="Proteomes" id="UP000002457">
    <property type="component" value="Chromosome"/>
</dbReference>
<proteinExistence type="predicted"/>
<dbReference type="HOGENOM" id="CLU_1754714_0_0_2"/>
<evidence type="ECO:0000259" key="4">
    <source>
        <dbReference type="PROSITE" id="PS51371"/>
    </source>
</evidence>
<dbReference type="GO" id="GO:0009086">
    <property type="term" value="P:methionine biosynthetic process"/>
    <property type="evidence" value="ECO:0007669"/>
    <property type="project" value="UniProtKB-KW"/>
</dbReference>
<name>B8GKC3_METPE</name>
<dbReference type="RefSeq" id="WP_012617125.1">
    <property type="nucleotide sequence ID" value="NC_011832.1"/>
</dbReference>
<evidence type="ECO:0000256" key="2">
    <source>
        <dbReference type="ARBA" id="ARBA00023167"/>
    </source>
</evidence>
<dbReference type="CDD" id="cd02205">
    <property type="entry name" value="CBS_pair_SF"/>
    <property type="match status" value="1"/>
</dbReference>
<dbReference type="EMBL" id="CP001338">
    <property type="protein sequence ID" value="ACL15806.1"/>
    <property type="molecule type" value="Genomic_DNA"/>
</dbReference>
<dbReference type="SMART" id="SM00116">
    <property type="entry name" value="CBS"/>
    <property type="match status" value="2"/>
</dbReference>
<dbReference type="SUPFAM" id="SSF54631">
    <property type="entry name" value="CBS-domain pair"/>
    <property type="match status" value="1"/>
</dbReference>
<reference evidence="5 6" key="1">
    <citation type="journal article" date="2015" name="Genome Announc.">
        <title>Complete Genome Sequence of Methanosphaerula palustris E1-9CT, a Hydrogenotrophic Methanogen Isolated from a Minerotrophic Fen Peatland.</title>
        <authorList>
            <person name="Cadillo-Quiroz H."/>
            <person name="Browne P."/>
            <person name="Kyrpides N."/>
            <person name="Woyke T."/>
            <person name="Goodwin L."/>
            <person name="Detter C."/>
            <person name="Yavitt J.B."/>
            <person name="Zinder S.H."/>
        </authorList>
    </citation>
    <scope>NUCLEOTIDE SEQUENCE [LARGE SCALE GENOMIC DNA]</scope>
    <source>
        <strain evidence="6">ATCC BAA-1556 / DSM 19958 / E1-9c</strain>
    </source>
</reference>
<feature type="domain" description="CBS" evidence="4">
    <location>
        <begin position="20"/>
        <end position="78"/>
    </location>
</feature>
<organism evidence="5 6">
    <name type="scientific">Methanosphaerula palustris (strain ATCC BAA-1556 / DSM 19958 / E1-9c)</name>
    <dbReference type="NCBI Taxonomy" id="521011"/>
    <lineage>
        <taxon>Archaea</taxon>
        <taxon>Methanobacteriati</taxon>
        <taxon>Methanobacteriota</taxon>
        <taxon>Stenosarchaea group</taxon>
        <taxon>Methanomicrobia</taxon>
        <taxon>Methanomicrobiales</taxon>
        <taxon>Methanoregulaceae</taxon>
        <taxon>Methanosphaerula</taxon>
    </lineage>
</organism>
<dbReference type="KEGG" id="mpl:Mpal_0432"/>
<keyword evidence="2" id="KW-0486">Methionine biosynthesis</keyword>
<dbReference type="eggNOG" id="arCOG00606">
    <property type="taxonomic scope" value="Archaea"/>
</dbReference>
<dbReference type="InterPro" id="IPR000644">
    <property type="entry name" value="CBS_dom"/>
</dbReference>
<evidence type="ECO:0000256" key="1">
    <source>
        <dbReference type="ARBA" id="ARBA00023122"/>
    </source>
</evidence>
<dbReference type="AlphaFoldDB" id="B8GKC3"/>
<dbReference type="Pfam" id="PF00571">
    <property type="entry name" value="CBS"/>
    <property type="match status" value="2"/>
</dbReference>
<keyword evidence="6" id="KW-1185">Reference proteome</keyword>
<sequence>MNEAEAVQSDLALTPVSEIMRETVLKVIPETPVIEIFSWFRKRGHTHLIITDAEGSVLGVITSFDLLSAISPTIGIQSGRKYLSLDRLIKSNARVAGDLMAPIPVIMNGTEPLVRALEMMEHYRYPYTVVTDKKGHLTGIVEFADIVKFLINKGHILGEKSSP</sequence>
<evidence type="ECO:0000256" key="3">
    <source>
        <dbReference type="PROSITE-ProRule" id="PRU00703"/>
    </source>
</evidence>
<dbReference type="GeneID" id="7271458"/>
<dbReference type="PANTHER" id="PTHR43080:SF2">
    <property type="entry name" value="CBS DOMAIN-CONTAINING PROTEIN"/>
    <property type="match status" value="1"/>
</dbReference>
<dbReference type="PANTHER" id="PTHR43080">
    <property type="entry name" value="CBS DOMAIN-CONTAINING PROTEIN CBSX3, MITOCHONDRIAL"/>
    <property type="match status" value="1"/>
</dbReference>
<protein>
    <submittedName>
        <fullName evidence="5">CBS domain containing protein</fullName>
    </submittedName>
</protein>
<keyword evidence="2" id="KW-0028">Amino-acid biosynthesis</keyword>
<feature type="domain" description="CBS" evidence="4">
    <location>
        <begin position="100"/>
        <end position="157"/>
    </location>
</feature>
<evidence type="ECO:0000313" key="6">
    <source>
        <dbReference type="Proteomes" id="UP000002457"/>
    </source>
</evidence>
<dbReference type="Gene3D" id="3.10.580.10">
    <property type="entry name" value="CBS-domain"/>
    <property type="match status" value="1"/>
</dbReference>
<dbReference type="OrthoDB" id="89900at2157"/>
<dbReference type="InterPro" id="IPR046342">
    <property type="entry name" value="CBS_dom_sf"/>
</dbReference>
<dbReference type="PROSITE" id="PS51371">
    <property type="entry name" value="CBS"/>
    <property type="match status" value="2"/>
</dbReference>
<dbReference type="InterPro" id="IPR051257">
    <property type="entry name" value="Diverse_CBS-Domain"/>
</dbReference>
<gene>
    <name evidence="5" type="ordered locus">Mpal_0432</name>
</gene>
<dbReference type="STRING" id="521011.Mpal_0432"/>